<sequence>MQPQTILDYWFKEIPSENWFKSSDSFDDELRARFTEIHQQAAQGELASWRETIHGRLAEIIILDQFSRNIYRGSTAAFSCDNMALALAQEAIKQPDLNDLSITEKGFLFMPYMHSESLIIHQEALRLFSEPGLENQLHFEQLHRDIIKKFGRYPHRNQILGRVSTPEEIAFLKEPNSSF</sequence>
<dbReference type="AlphaFoldDB" id="A0A917JFD3"/>
<dbReference type="Proteomes" id="UP000622610">
    <property type="component" value="Unassembled WGS sequence"/>
</dbReference>
<dbReference type="Gene3D" id="1.20.58.320">
    <property type="entry name" value="TPR-like"/>
    <property type="match status" value="1"/>
</dbReference>
<gene>
    <name evidence="1" type="ORF">GCM10011482_18720</name>
</gene>
<comment type="caution">
    <text evidence="1">The sequence shown here is derived from an EMBL/GenBank/DDBJ whole genome shotgun (WGS) entry which is preliminary data.</text>
</comment>
<reference evidence="1" key="1">
    <citation type="journal article" date="2014" name="Int. J. Syst. Evol. Microbiol.">
        <title>Complete genome sequence of Corynebacterium casei LMG S-19264T (=DSM 44701T), isolated from a smear-ripened cheese.</title>
        <authorList>
            <consortium name="US DOE Joint Genome Institute (JGI-PGF)"/>
            <person name="Walter F."/>
            <person name="Albersmeier A."/>
            <person name="Kalinowski J."/>
            <person name="Ruckert C."/>
        </authorList>
    </citation>
    <scope>NUCLEOTIDE SEQUENCE</scope>
    <source>
        <strain evidence="1">CCM 8433</strain>
    </source>
</reference>
<dbReference type="InterPro" id="IPR011990">
    <property type="entry name" value="TPR-like_helical_dom_sf"/>
</dbReference>
<organism evidence="1 2">
    <name type="scientific">Enterococcus alcedinis</name>
    <dbReference type="NCBI Taxonomy" id="1274384"/>
    <lineage>
        <taxon>Bacteria</taxon>
        <taxon>Bacillati</taxon>
        <taxon>Bacillota</taxon>
        <taxon>Bacilli</taxon>
        <taxon>Lactobacillales</taxon>
        <taxon>Enterococcaceae</taxon>
        <taxon>Enterococcus</taxon>
    </lineage>
</organism>
<dbReference type="InterPro" id="IPR010323">
    <property type="entry name" value="DUF924"/>
</dbReference>
<keyword evidence="2" id="KW-1185">Reference proteome</keyword>
<reference evidence="1" key="2">
    <citation type="submission" date="2020-09" db="EMBL/GenBank/DDBJ databases">
        <authorList>
            <person name="Sun Q."/>
            <person name="Sedlacek I."/>
        </authorList>
    </citation>
    <scope>NUCLEOTIDE SEQUENCE</scope>
    <source>
        <strain evidence="1">CCM 8433</strain>
    </source>
</reference>
<evidence type="ECO:0000313" key="1">
    <source>
        <dbReference type="EMBL" id="GGI66218.1"/>
    </source>
</evidence>
<dbReference type="Gene3D" id="1.25.40.10">
    <property type="entry name" value="Tetratricopeptide repeat domain"/>
    <property type="match status" value="1"/>
</dbReference>
<dbReference type="RefSeq" id="WP_188368051.1">
    <property type="nucleotide sequence ID" value="NZ_BMDT01000009.1"/>
</dbReference>
<dbReference type="EMBL" id="BMDT01000009">
    <property type="protein sequence ID" value="GGI66218.1"/>
    <property type="molecule type" value="Genomic_DNA"/>
</dbReference>
<dbReference type="SUPFAM" id="SSF48452">
    <property type="entry name" value="TPR-like"/>
    <property type="match status" value="1"/>
</dbReference>
<evidence type="ECO:0000313" key="2">
    <source>
        <dbReference type="Proteomes" id="UP000622610"/>
    </source>
</evidence>
<accession>A0A917JFD3</accession>
<name>A0A917JFD3_9ENTE</name>
<protein>
    <submittedName>
        <fullName evidence="1">Membrane protein</fullName>
    </submittedName>
</protein>
<proteinExistence type="predicted"/>
<dbReference type="Pfam" id="PF06041">
    <property type="entry name" value="DUF924"/>
    <property type="match status" value="1"/>
</dbReference>